<dbReference type="AlphaFoldDB" id="A0A1I8FE19"/>
<dbReference type="WBParaSite" id="maker-unitig_31036-snap-gene-0.1-mRNA-1">
    <property type="protein sequence ID" value="maker-unitig_31036-snap-gene-0.1-mRNA-1"/>
    <property type="gene ID" value="maker-unitig_31036-snap-gene-0.1"/>
</dbReference>
<accession>A0A1I8FE19</accession>
<evidence type="ECO:0000313" key="1">
    <source>
        <dbReference type="Proteomes" id="UP000095280"/>
    </source>
</evidence>
<evidence type="ECO:0000313" key="2">
    <source>
        <dbReference type="WBParaSite" id="maker-unitig_31036-snap-gene-0.1-mRNA-1"/>
    </source>
</evidence>
<keyword evidence="1" id="KW-1185">Reference proteome</keyword>
<sequence>MRRSQPPLWRPFPPWTTGVFELLNTRCQTAATAAAPTGSLRMGSTSFRPCCDSSAASGRSTRCWPFLSNWPPRHHGQPTGHRDSQLPDTGRWVRCVNCSDRLGRSSDTPCCTC</sequence>
<name>A0A1I8FE19_9PLAT</name>
<proteinExistence type="predicted"/>
<organism evidence="1 2">
    <name type="scientific">Macrostomum lignano</name>
    <dbReference type="NCBI Taxonomy" id="282301"/>
    <lineage>
        <taxon>Eukaryota</taxon>
        <taxon>Metazoa</taxon>
        <taxon>Spiralia</taxon>
        <taxon>Lophotrochozoa</taxon>
        <taxon>Platyhelminthes</taxon>
        <taxon>Rhabditophora</taxon>
        <taxon>Macrostomorpha</taxon>
        <taxon>Macrostomida</taxon>
        <taxon>Macrostomidae</taxon>
        <taxon>Macrostomum</taxon>
    </lineage>
</organism>
<dbReference type="Proteomes" id="UP000095280">
    <property type="component" value="Unplaced"/>
</dbReference>
<reference evidence="2" key="1">
    <citation type="submission" date="2016-11" db="UniProtKB">
        <authorList>
            <consortium name="WormBaseParasite"/>
        </authorList>
    </citation>
    <scope>IDENTIFICATION</scope>
</reference>
<protein>
    <submittedName>
        <fullName evidence="2">Secreted protein</fullName>
    </submittedName>
</protein>